<dbReference type="AlphaFoldDB" id="A0A6C0IFH1"/>
<name>A0A6C0IFH1_9ZZZZ</name>
<accession>A0A6C0IFH1</accession>
<reference evidence="1" key="1">
    <citation type="journal article" date="2020" name="Nature">
        <title>Giant virus diversity and host interactions through global metagenomics.</title>
        <authorList>
            <person name="Schulz F."/>
            <person name="Roux S."/>
            <person name="Paez-Espino D."/>
            <person name="Jungbluth S."/>
            <person name="Walsh D.A."/>
            <person name="Denef V.J."/>
            <person name="McMahon K.D."/>
            <person name="Konstantinidis K.T."/>
            <person name="Eloe-Fadrosh E.A."/>
            <person name="Kyrpides N.C."/>
            <person name="Woyke T."/>
        </authorList>
    </citation>
    <scope>NUCLEOTIDE SEQUENCE</scope>
    <source>
        <strain evidence="1">GVMAG-M-3300023184-86</strain>
    </source>
</reference>
<protein>
    <recommendedName>
        <fullName evidence="2">C2H2-type domain-containing protein</fullName>
    </recommendedName>
</protein>
<dbReference type="EMBL" id="MN740171">
    <property type="protein sequence ID" value="QHT91874.1"/>
    <property type="molecule type" value="Genomic_DNA"/>
</dbReference>
<sequence length="316" mass="36765">MENLLTPITIANSFSCINCHYKCSKSSEWKKHILTQKHIRLTQTNLDEQKNLQFLCECGKEYKHMSSLCKHKKTCSLINNKDDTIINNNEDIFQKNVNEKTEVIDLLLKENKFFKEFIIEQNQEFKNLILEIVKKDTSQNNITNNNNNNITHTNSHNKAFNLNFFLNETCKNAMNINEFVDSIKLQLSDLENVAKIGYVEGLSKIILKNLNDLDVTERPVHCSDSKRDTMYVKDDDKWEKENEKNEKVLKAIEDIANKNSKMVKEWKQKNPECSSSKSHKADVYSHIMIQAVCSNNDTNNNKILKKIAKEVTIDKK</sequence>
<evidence type="ECO:0000313" key="1">
    <source>
        <dbReference type="EMBL" id="QHT91874.1"/>
    </source>
</evidence>
<proteinExistence type="predicted"/>
<organism evidence="1">
    <name type="scientific">viral metagenome</name>
    <dbReference type="NCBI Taxonomy" id="1070528"/>
    <lineage>
        <taxon>unclassified sequences</taxon>
        <taxon>metagenomes</taxon>
        <taxon>organismal metagenomes</taxon>
    </lineage>
</organism>
<evidence type="ECO:0008006" key="2">
    <source>
        <dbReference type="Google" id="ProtNLM"/>
    </source>
</evidence>